<evidence type="ECO:0000313" key="8">
    <source>
        <dbReference type="Proteomes" id="UP001464891"/>
    </source>
</evidence>
<feature type="domain" description="Chorismate-utilising enzyme C-terminal" evidence="6">
    <location>
        <begin position="220"/>
        <end position="472"/>
    </location>
</feature>
<evidence type="ECO:0000256" key="5">
    <source>
        <dbReference type="ARBA" id="ARBA00041564"/>
    </source>
</evidence>
<dbReference type="InterPro" id="IPR015890">
    <property type="entry name" value="Chorismate_C"/>
</dbReference>
<dbReference type="NCBIfam" id="TIGR00543">
    <property type="entry name" value="isochor_syn"/>
    <property type="match status" value="1"/>
</dbReference>
<sequence>MPVTPYRTNLFQDRKDLYQFLLACQQVSIEKECTQIASISLEIDPIDPLAVLHCLSKPSQLSFYFEKRGQDERIGESSRRAIAAIGAVSSLKVEGSQRFAQAQDFIESCLINTIKTGDLSLPLSGPHFFGGFTFFEETPTKEAYFPNSTLFLPRWQVACQANRYVLVANFAIDASANLESLLDRAWGDFQKITAIKYRVPEVNFQGRGIFDQRDITDTKYFKLAVLSALEAIESKQFNKIVLAHAIDVISPTLFHVIHSLSNLRRFYPDCYVFCLSNGKGQNFIGASPERLLSIQDQELLTDALAGSFPRGKTALEDANLARGLLNSEKEIREHQVVIDFLTQSLSRLGLMPRRSLSPHLLQLSNIQHLRTPIRATVPADVSLLQILAELHPTPAVAGAPRDIACQRIRSYEAFERSLYAAPLGWLDHKGNGEFIVGIRSALVNGCSARLYAGAGIVAGSDPEKELTEIKLKLQALLQALV</sequence>
<dbReference type="EMBL" id="JAMPKM010000003">
    <property type="protein sequence ID" value="MEP0816774.1"/>
    <property type="molecule type" value="Genomic_DNA"/>
</dbReference>
<protein>
    <recommendedName>
        <fullName evidence="3">isochorismate synthase</fullName>
        <ecNumber evidence="3">5.4.4.2</ecNumber>
    </recommendedName>
    <alternativeName>
        <fullName evidence="5">Isochorismate mutase</fullName>
    </alternativeName>
</protein>
<accession>A0ABV0J4R8</accession>
<gene>
    <name evidence="7" type="ORF">NC998_06670</name>
</gene>
<keyword evidence="4 7" id="KW-0413">Isomerase</keyword>
<evidence type="ECO:0000256" key="3">
    <source>
        <dbReference type="ARBA" id="ARBA00012824"/>
    </source>
</evidence>
<comment type="caution">
    <text evidence="7">The sequence shown here is derived from an EMBL/GenBank/DDBJ whole genome shotgun (WGS) entry which is preliminary data.</text>
</comment>
<dbReference type="Proteomes" id="UP001464891">
    <property type="component" value="Unassembled WGS sequence"/>
</dbReference>
<dbReference type="RefSeq" id="WP_190438825.1">
    <property type="nucleotide sequence ID" value="NZ_JAMPKM010000003.1"/>
</dbReference>
<evidence type="ECO:0000256" key="4">
    <source>
        <dbReference type="ARBA" id="ARBA00023235"/>
    </source>
</evidence>
<evidence type="ECO:0000256" key="1">
    <source>
        <dbReference type="ARBA" id="ARBA00000799"/>
    </source>
</evidence>
<dbReference type="SUPFAM" id="SSF56322">
    <property type="entry name" value="ADC synthase"/>
    <property type="match status" value="1"/>
</dbReference>
<keyword evidence="8" id="KW-1185">Reference proteome</keyword>
<dbReference type="Pfam" id="PF00425">
    <property type="entry name" value="Chorismate_bind"/>
    <property type="match status" value="1"/>
</dbReference>
<dbReference type="PANTHER" id="PTHR42839:SF2">
    <property type="entry name" value="ISOCHORISMATE SYNTHASE ENTC"/>
    <property type="match status" value="1"/>
</dbReference>
<comment type="similarity">
    <text evidence="2">Belongs to the isochorismate synthase family.</text>
</comment>
<dbReference type="InterPro" id="IPR004561">
    <property type="entry name" value="IsoChor_synthase"/>
</dbReference>
<dbReference type="GO" id="GO:0008909">
    <property type="term" value="F:isochorismate synthase activity"/>
    <property type="evidence" value="ECO:0007669"/>
    <property type="project" value="UniProtKB-EC"/>
</dbReference>
<evidence type="ECO:0000256" key="2">
    <source>
        <dbReference type="ARBA" id="ARBA00005297"/>
    </source>
</evidence>
<dbReference type="PANTHER" id="PTHR42839">
    <property type="entry name" value="ISOCHORISMATE SYNTHASE ENTC"/>
    <property type="match status" value="1"/>
</dbReference>
<dbReference type="Gene3D" id="3.60.120.10">
    <property type="entry name" value="Anthranilate synthase"/>
    <property type="match status" value="1"/>
</dbReference>
<evidence type="ECO:0000313" key="7">
    <source>
        <dbReference type="EMBL" id="MEP0816774.1"/>
    </source>
</evidence>
<name>A0ABV0J4R8_9CYAN</name>
<reference evidence="7 8" key="1">
    <citation type="submission" date="2022-04" db="EMBL/GenBank/DDBJ databases">
        <title>Positive selection, recombination, and allopatry shape intraspecific diversity of widespread and dominant cyanobacteria.</title>
        <authorList>
            <person name="Wei J."/>
            <person name="Shu W."/>
            <person name="Hu C."/>
        </authorList>
    </citation>
    <scope>NUCLEOTIDE SEQUENCE [LARGE SCALE GENOMIC DNA]</scope>
    <source>
        <strain evidence="7 8">GB2-A4</strain>
    </source>
</reference>
<dbReference type="EC" id="5.4.4.2" evidence="3"/>
<evidence type="ECO:0000259" key="6">
    <source>
        <dbReference type="Pfam" id="PF00425"/>
    </source>
</evidence>
<organism evidence="7 8">
    <name type="scientific">Trichocoleus desertorum GB2-A4</name>
    <dbReference type="NCBI Taxonomy" id="2933944"/>
    <lineage>
        <taxon>Bacteria</taxon>
        <taxon>Bacillati</taxon>
        <taxon>Cyanobacteriota</taxon>
        <taxon>Cyanophyceae</taxon>
        <taxon>Leptolyngbyales</taxon>
        <taxon>Trichocoleusaceae</taxon>
        <taxon>Trichocoleus</taxon>
    </lineage>
</organism>
<proteinExistence type="inferred from homology"/>
<dbReference type="InterPro" id="IPR005801">
    <property type="entry name" value="ADC_synthase"/>
</dbReference>
<comment type="catalytic activity">
    <reaction evidence="1">
        <text>chorismate = isochorismate</text>
        <dbReference type="Rhea" id="RHEA:18985"/>
        <dbReference type="ChEBI" id="CHEBI:29748"/>
        <dbReference type="ChEBI" id="CHEBI:29780"/>
        <dbReference type="EC" id="5.4.4.2"/>
    </reaction>
</comment>